<feature type="compositionally biased region" description="Acidic residues" evidence="6">
    <location>
        <begin position="84"/>
        <end position="103"/>
    </location>
</feature>
<dbReference type="PROSITE" id="PS51221">
    <property type="entry name" value="TTL"/>
    <property type="match status" value="1"/>
</dbReference>
<dbReference type="GO" id="GO:0070740">
    <property type="term" value="F:tubulin-glutamic acid ligase activity"/>
    <property type="evidence" value="ECO:0007669"/>
    <property type="project" value="TreeGrafter"/>
</dbReference>
<accession>A0A9W7DZV8</accession>
<evidence type="ECO:0000256" key="1">
    <source>
        <dbReference type="ARBA" id="ARBA00022598"/>
    </source>
</evidence>
<dbReference type="PANTHER" id="PTHR12241:SF145">
    <property type="entry name" value="TUBULIN POLYGLUTAMYLASE TTLL5"/>
    <property type="match status" value="1"/>
</dbReference>
<name>A0A9W7DZV8_9STRA</name>
<evidence type="ECO:0000256" key="3">
    <source>
        <dbReference type="ARBA" id="ARBA00022840"/>
    </source>
</evidence>
<dbReference type="Proteomes" id="UP001165082">
    <property type="component" value="Unassembled WGS sequence"/>
</dbReference>
<evidence type="ECO:0000313" key="8">
    <source>
        <dbReference type="Proteomes" id="UP001165082"/>
    </source>
</evidence>
<evidence type="ECO:0000256" key="5">
    <source>
        <dbReference type="ARBA" id="ARBA00049274"/>
    </source>
</evidence>
<feature type="compositionally biased region" description="Gly residues" evidence="6">
    <location>
        <begin position="660"/>
        <end position="676"/>
    </location>
</feature>
<organism evidence="7 8">
    <name type="scientific">Triparma retinervis</name>
    <dbReference type="NCBI Taxonomy" id="2557542"/>
    <lineage>
        <taxon>Eukaryota</taxon>
        <taxon>Sar</taxon>
        <taxon>Stramenopiles</taxon>
        <taxon>Ochrophyta</taxon>
        <taxon>Bolidophyceae</taxon>
        <taxon>Parmales</taxon>
        <taxon>Triparmaceae</taxon>
        <taxon>Triparma</taxon>
    </lineage>
</organism>
<dbReference type="GO" id="GO:0015631">
    <property type="term" value="F:tubulin binding"/>
    <property type="evidence" value="ECO:0007669"/>
    <property type="project" value="TreeGrafter"/>
</dbReference>
<dbReference type="EMBL" id="BRXZ01001113">
    <property type="protein sequence ID" value="GMH62764.1"/>
    <property type="molecule type" value="Genomic_DNA"/>
</dbReference>
<protein>
    <recommendedName>
        <fullName evidence="4">Tubulin--tyrosine ligase-like protein 5</fullName>
    </recommendedName>
</protein>
<feature type="compositionally biased region" description="Basic and acidic residues" evidence="6">
    <location>
        <begin position="847"/>
        <end position="862"/>
    </location>
</feature>
<dbReference type="GO" id="GO:0000226">
    <property type="term" value="P:microtubule cytoskeleton organization"/>
    <property type="evidence" value="ECO:0007669"/>
    <property type="project" value="TreeGrafter"/>
</dbReference>
<dbReference type="AlphaFoldDB" id="A0A9W7DZV8"/>
<sequence length="931" mass="101564">MSAMEGGAAGSKDEPGTVVAINEGSASDDNKSVLKQPSAVALQAAVASQGSALTLIRERKLIGEGHGIPPRVPSPVKGLGVDDNATEDGSEDGDEGDEPDLDPLEPVRGEVRCVPSLFPHKVPGIYFDYPELLRELGIVRDEQGAGADFYVEELGNRKIFYKCNWERNCIKNAFTRAGFRRKISGVQWNCAWSKHLSTEGFENLNRFQKVNHFPGSWCIGRKDRLMRCIGRAKRAAGKMPNVPQNAFDIVPGGWILPTEYDSFMRNVSQERNPVYILKPSASACGRGIRLIHKNNMNTVPTEKPCIVQEYLKDPYLINGKKFDLRIYVLVTSFDPLRAYVFQEGLCRFSTHNYSMKKLNSRFAHLTNYSVNKKSKHFVAPTSDNNSDMEGSKWSLTALWRYLMQAEGKGTVKRCQNEVKRLITKTLIAAEGEIAPLVHRHLKSPGCCYELFGFDVFLDKALRPWLIEVNISPSLMGSSPLDQKIKGTLMADVFHLIGNVPYDDKAIKSDNLKERLMRRAGTYRSKTTSKRSNQDLWRVNPTHPGTVNFHDLSDEDWELIFDAEDEYSRKGHFTRLFPSEENIDLLNYFQSPRFNNCMMMAWLLYGRPSYVKNAHILAEADDEEKVFDSLVKVADRANRGGKGGGPRVGKSRARPQFDLRVGGGGGGGANTGAGGRRGSNLAEAETAHPIVLVPGYNCAAARCALPSLEADVSSTWLIPLGSRSDEQIKNESEALKECVSGPAAEDVEEEGSMASGISNTSGGSSGGGSNAENNKDVKNVAGGRGGEKKVAKGAGGGGEGGRRSSNSGSGFAVPERRQSVSARSSVRRREGMGGGGGGGRRIPRKSRGTKEHKLKDNPAKEGQDYEDIFAEAKRLIADQLADIGAGGVGIQKRGPKVSVPANLVGLETTLFAAQKAFNFEQALAKQKGAGRG</sequence>
<keyword evidence="1" id="KW-0436">Ligase</keyword>
<gene>
    <name evidence="7" type="ORF">TrRE_jg1675</name>
</gene>
<dbReference type="InterPro" id="IPR004344">
    <property type="entry name" value="TTL/TTLL_fam"/>
</dbReference>
<reference evidence="7" key="1">
    <citation type="submission" date="2022-07" db="EMBL/GenBank/DDBJ databases">
        <title>Genome analysis of Parmales, a sister group of diatoms, reveals the evolutionary specialization of diatoms from phago-mixotrophs to photoautotrophs.</title>
        <authorList>
            <person name="Ban H."/>
            <person name="Sato S."/>
            <person name="Yoshikawa S."/>
            <person name="Kazumasa Y."/>
            <person name="Nakamura Y."/>
            <person name="Ichinomiya M."/>
            <person name="Saitoh K."/>
            <person name="Sato N."/>
            <person name="Blanc-Mathieu R."/>
            <person name="Endo H."/>
            <person name="Kuwata A."/>
            <person name="Ogata H."/>
        </authorList>
    </citation>
    <scope>NUCLEOTIDE SEQUENCE</scope>
</reference>
<keyword evidence="8" id="KW-1185">Reference proteome</keyword>
<dbReference type="GO" id="GO:0036064">
    <property type="term" value="C:ciliary basal body"/>
    <property type="evidence" value="ECO:0007669"/>
    <property type="project" value="TreeGrafter"/>
</dbReference>
<dbReference type="Gene3D" id="3.30.470.20">
    <property type="entry name" value="ATP-grasp fold, B domain"/>
    <property type="match status" value="1"/>
</dbReference>
<evidence type="ECO:0000256" key="2">
    <source>
        <dbReference type="ARBA" id="ARBA00022741"/>
    </source>
</evidence>
<feature type="region of interest" description="Disordered" evidence="6">
    <location>
        <begin position="637"/>
        <end position="679"/>
    </location>
</feature>
<evidence type="ECO:0000313" key="7">
    <source>
        <dbReference type="EMBL" id="GMH62764.1"/>
    </source>
</evidence>
<dbReference type="OrthoDB" id="202825at2759"/>
<keyword evidence="2" id="KW-0547">Nucleotide-binding</keyword>
<comment type="catalytic activity">
    <reaction evidence="5">
        <text>L-glutamyl-[protein] + L-glutamate + ATP = gamma-L-glutamyl-L-glutamyl-[protein] + ADP + phosphate + H(+)</text>
        <dbReference type="Rhea" id="RHEA:60144"/>
        <dbReference type="Rhea" id="RHEA-COMP:10208"/>
        <dbReference type="Rhea" id="RHEA-COMP:15517"/>
        <dbReference type="ChEBI" id="CHEBI:15378"/>
        <dbReference type="ChEBI" id="CHEBI:29973"/>
        <dbReference type="ChEBI" id="CHEBI:29985"/>
        <dbReference type="ChEBI" id="CHEBI:30616"/>
        <dbReference type="ChEBI" id="CHEBI:43474"/>
        <dbReference type="ChEBI" id="CHEBI:143622"/>
        <dbReference type="ChEBI" id="CHEBI:456216"/>
    </reaction>
    <physiologicalReaction direction="left-to-right" evidence="5">
        <dbReference type="Rhea" id="RHEA:60145"/>
    </physiologicalReaction>
</comment>
<dbReference type="Pfam" id="PF03133">
    <property type="entry name" value="TTL"/>
    <property type="match status" value="1"/>
</dbReference>
<comment type="caution">
    <text evidence="7">The sequence shown here is derived from an EMBL/GenBank/DDBJ whole genome shotgun (WGS) entry which is preliminary data.</text>
</comment>
<feature type="region of interest" description="Disordered" evidence="6">
    <location>
        <begin position="64"/>
        <end position="106"/>
    </location>
</feature>
<dbReference type="SUPFAM" id="SSF56059">
    <property type="entry name" value="Glutathione synthetase ATP-binding domain-like"/>
    <property type="match status" value="1"/>
</dbReference>
<proteinExistence type="predicted"/>
<keyword evidence="3" id="KW-0067">ATP-binding</keyword>
<evidence type="ECO:0000256" key="4">
    <source>
        <dbReference type="ARBA" id="ARBA00041448"/>
    </source>
</evidence>
<dbReference type="PANTHER" id="PTHR12241">
    <property type="entry name" value="TUBULIN POLYGLUTAMYLASE"/>
    <property type="match status" value="1"/>
</dbReference>
<feature type="region of interest" description="Disordered" evidence="6">
    <location>
        <begin position="731"/>
        <end position="863"/>
    </location>
</feature>
<feature type="region of interest" description="Disordered" evidence="6">
    <location>
        <begin position="1"/>
        <end position="33"/>
    </location>
</feature>
<evidence type="ECO:0000256" key="6">
    <source>
        <dbReference type="SAM" id="MobiDB-lite"/>
    </source>
</evidence>
<dbReference type="GO" id="GO:0005524">
    <property type="term" value="F:ATP binding"/>
    <property type="evidence" value="ECO:0007669"/>
    <property type="project" value="UniProtKB-KW"/>
</dbReference>